<evidence type="ECO:0000256" key="5">
    <source>
        <dbReference type="ARBA" id="ARBA00022906"/>
    </source>
</evidence>
<name>A0A1I6JEI0_9SPHN</name>
<keyword evidence="14" id="KW-1185">Reference proteome</keyword>
<feature type="transmembrane region" description="Helical" evidence="10">
    <location>
        <begin position="200"/>
        <end position="221"/>
    </location>
</feature>
<protein>
    <submittedName>
        <fullName evidence="13">Cobalt-zinc-cadmium efflux system protein</fullName>
    </submittedName>
</protein>
<dbReference type="InterPro" id="IPR027470">
    <property type="entry name" value="Cation_efflux_CTD"/>
</dbReference>
<feature type="domain" description="Cation efflux protein cytoplasmic" evidence="12">
    <location>
        <begin position="235"/>
        <end position="305"/>
    </location>
</feature>
<dbReference type="GO" id="GO:0005886">
    <property type="term" value="C:plasma membrane"/>
    <property type="evidence" value="ECO:0007669"/>
    <property type="project" value="TreeGrafter"/>
</dbReference>
<dbReference type="PANTHER" id="PTHR11562">
    <property type="entry name" value="CATION EFFLUX PROTEIN/ ZINC TRANSPORTER"/>
    <property type="match status" value="1"/>
</dbReference>
<evidence type="ECO:0000313" key="14">
    <source>
        <dbReference type="Proteomes" id="UP000198824"/>
    </source>
</evidence>
<dbReference type="NCBIfam" id="TIGR01297">
    <property type="entry name" value="CDF"/>
    <property type="match status" value="1"/>
</dbReference>
<evidence type="ECO:0000259" key="11">
    <source>
        <dbReference type="Pfam" id="PF01545"/>
    </source>
</evidence>
<dbReference type="InterPro" id="IPR036837">
    <property type="entry name" value="Cation_efflux_CTD_sf"/>
</dbReference>
<evidence type="ECO:0000256" key="2">
    <source>
        <dbReference type="ARBA" id="ARBA00008873"/>
    </source>
</evidence>
<evidence type="ECO:0000256" key="10">
    <source>
        <dbReference type="SAM" id="Phobius"/>
    </source>
</evidence>
<keyword evidence="5" id="KW-0864">Zinc transport</keyword>
<comment type="similarity">
    <text evidence="2">Belongs to the cation diffusion facilitator (CDF) transporter (TC 2.A.4) family. SLC30A subfamily.</text>
</comment>
<keyword evidence="8 10" id="KW-0472">Membrane</keyword>
<evidence type="ECO:0000256" key="3">
    <source>
        <dbReference type="ARBA" id="ARBA00022448"/>
    </source>
</evidence>
<reference evidence="13 14" key="1">
    <citation type="submission" date="2016-10" db="EMBL/GenBank/DDBJ databases">
        <authorList>
            <person name="de Groot N.N."/>
        </authorList>
    </citation>
    <scope>NUCLEOTIDE SEQUENCE [LARGE SCALE GENOMIC DNA]</scope>
    <source>
        <strain evidence="13 14">S5-249</strain>
    </source>
</reference>
<sequence length="319" mass="32376">MGDGHHHAHGGGHGHHAHGHGGHGHAHGHGADAHGRAFAVGIALNIAFVVAEAAAGLLANSMALLADAGHNLSDVLGLAVAWGATLLARRPPSARFTYGLRGSSILAALFNGLVLVLACGGIMWEAMRRLGDPPQIAGPLVMVVAAIGIAINLATALMFARGAKGDINLQGAFLHMAADAAVSAGVVAAGALTLWTGAAWIDPVTSLVIVAIILAGTWGLLREATTLALAGVPRAIDPERVEALLARLPGVVRVHHLHIWPLSTTEAALTAHLVMPSGADDGFLHDAAEQLQAKCGIAHATLQVERGSREHHGCGGAAG</sequence>
<dbReference type="Gene3D" id="1.20.1510.10">
    <property type="entry name" value="Cation efflux protein transmembrane domain"/>
    <property type="match status" value="1"/>
</dbReference>
<comment type="subcellular location">
    <subcellularLocation>
        <location evidence="1">Membrane</location>
        <topology evidence="1">Multi-pass membrane protein</topology>
    </subcellularLocation>
</comment>
<keyword evidence="7" id="KW-0406">Ion transport</keyword>
<evidence type="ECO:0000256" key="7">
    <source>
        <dbReference type="ARBA" id="ARBA00023065"/>
    </source>
</evidence>
<dbReference type="STRING" id="1166337.SAMN05192580_0139"/>
<dbReference type="SUPFAM" id="SSF160240">
    <property type="entry name" value="Cation efflux protein cytoplasmic domain-like"/>
    <property type="match status" value="1"/>
</dbReference>
<feature type="domain" description="Cation efflux protein transmembrane" evidence="11">
    <location>
        <begin position="40"/>
        <end position="225"/>
    </location>
</feature>
<keyword evidence="4 10" id="KW-0812">Transmembrane</keyword>
<dbReference type="GO" id="GO:0005385">
    <property type="term" value="F:zinc ion transmembrane transporter activity"/>
    <property type="evidence" value="ECO:0007669"/>
    <property type="project" value="TreeGrafter"/>
</dbReference>
<keyword evidence="3" id="KW-0813">Transport</keyword>
<feature type="transmembrane region" description="Helical" evidence="10">
    <location>
        <begin position="100"/>
        <end position="124"/>
    </location>
</feature>
<feature type="compositionally biased region" description="Basic residues" evidence="9">
    <location>
        <begin position="1"/>
        <end position="28"/>
    </location>
</feature>
<dbReference type="Pfam" id="PF01545">
    <property type="entry name" value="Cation_efflux"/>
    <property type="match status" value="1"/>
</dbReference>
<dbReference type="EMBL" id="FOZG01000001">
    <property type="protein sequence ID" value="SFR77000.1"/>
    <property type="molecule type" value="Genomic_DNA"/>
</dbReference>
<keyword evidence="5" id="KW-0862">Zinc</keyword>
<proteinExistence type="inferred from homology"/>
<evidence type="ECO:0000256" key="9">
    <source>
        <dbReference type="SAM" id="MobiDB-lite"/>
    </source>
</evidence>
<evidence type="ECO:0000313" key="13">
    <source>
        <dbReference type="EMBL" id="SFR77000.1"/>
    </source>
</evidence>
<accession>A0A1I6JEI0</accession>
<feature type="transmembrane region" description="Helical" evidence="10">
    <location>
        <begin position="37"/>
        <end position="59"/>
    </location>
</feature>
<evidence type="ECO:0000256" key="1">
    <source>
        <dbReference type="ARBA" id="ARBA00004141"/>
    </source>
</evidence>
<keyword evidence="6 10" id="KW-1133">Transmembrane helix</keyword>
<dbReference type="RefSeq" id="WP_242653234.1">
    <property type="nucleotide sequence ID" value="NZ_FOZG01000001.1"/>
</dbReference>
<dbReference type="InterPro" id="IPR002524">
    <property type="entry name" value="Cation_efflux"/>
</dbReference>
<dbReference type="InterPro" id="IPR027469">
    <property type="entry name" value="Cation_efflux_TMD_sf"/>
</dbReference>
<feature type="transmembrane region" description="Helical" evidence="10">
    <location>
        <begin position="136"/>
        <end position="160"/>
    </location>
</feature>
<dbReference type="Pfam" id="PF16916">
    <property type="entry name" value="ZT_dimer"/>
    <property type="match status" value="1"/>
</dbReference>
<organism evidence="13 14">
    <name type="scientific">Sphingomonas jatrophae</name>
    <dbReference type="NCBI Taxonomy" id="1166337"/>
    <lineage>
        <taxon>Bacteria</taxon>
        <taxon>Pseudomonadati</taxon>
        <taxon>Pseudomonadota</taxon>
        <taxon>Alphaproteobacteria</taxon>
        <taxon>Sphingomonadales</taxon>
        <taxon>Sphingomonadaceae</taxon>
        <taxon>Sphingomonas</taxon>
    </lineage>
</organism>
<evidence type="ECO:0000256" key="4">
    <source>
        <dbReference type="ARBA" id="ARBA00022692"/>
    </source>
</evidence>
<evidence type="ECO:0000256" key="8">
    <source>
        <dbReference type="ARBA" id="ARBA00023136"/>
    </source>
</evidence>
<gene>
    <name evidence="13" type="ORF">SAMN05192580_0139</name>
</gene>
<dbReference type="PANTHER" id="PTHR11562:SF17">
    <property type="entry name" value="RE54080P-RELATED"/>
    <property type="match status" value="1"/>
</dbReference>
<feature type="region of interest" description="Disordered" evidence="9">
    <location>
        <begin position="1"/>
        <end position="30"/>
    </location>
</feature>
<evidence type="ECO:0000259" key="12">
    <source>
        <dbReference type="Pfam" id="PF16916"/>
    </source>
</evidence>
<evidence type="ECO:0000256" key="6">
    <source>
        <dbReference type="ARBA" id="ARBA00022989"/>
    </source>
</evidence>
<dbReference type="SUPFAM" id="SSF161111">
    <property type="entry name" value="Cation efflux protein transmembrane domain-like"/>
    <property type="match status" value="1"/>
</dbReference>
<dbReference type="Proteomes" id="UP000198824">
    <property type="component" value="Unassembled WGS sequence"/>
</dbReference>
<dbReference type="AlphaFoldDB" id="A0A1I6JEI0"/>
<dbReference type="InterPro" id="IPR058533">
    <property type="entry name" value="Cation_efflux_TM"/>
</dbReference>
<dbReference type="InterPro" id="IPR050681">
    <property type="entry name" value="CDF/SLC30A"/>
</dbReference>
<feature type="transmembrane region" description="Helical" evidence="10">
    <location>
        <begin position="172"/>
        <end position="194"/>
    </location>
</feature>